<keyword evidence="6 7" id="KW-0472">Membrane</keyword>
<comment type="similarity">
    <text evidence="7">Belongs to the binding-protein-dependent transport system permease family.</text>
</comment>
<accession>A0A401YEI1</accession>
<dbReference type="InterPro" id="IPR035906">
    <property type="entry name" value="MetI-like_sf"/>
</dbReference>
<feature type="transmembrane region" description="Helical" evidence="7">
    <location>
        <begin position="12"/>
        <end position="35"/>
    </location>
</feature>
<evidence type="ECO:0000256" key="3">
    <source>
        <dbReference type="ARBA" id="ARBA00022475"/>
    </source>
</evidence>
<evidence type="ECO:0000256" key="5">
    <source>
        <dbReference type="ARBA" id="ARBA00022989"/>
    </source>
</evidence>
<evidence type="ECO:0000313" key="9">
    <source>
        <dbReference type="EMBL" id="GCD92987.1"/>
    </source>
</evidence>
<dbReference type="AlphaFoldDB" id="A0A401YEI1"/>
<dbReference type="SUPFAM" id="SSF161098">
    <property type="entry name" value="MetI-like"/>
    <property type="match status" value="1"/>
</dbReference>
<feature type="transmembrane region" description="Helical" evidence="7">
    <location>
        <begin position="137"/>
        <end position="156"/>
    </location>
</feature>
<dbReference type="CDD" id="cd06261">
    <property type="entry name" value="TM_PBP2"/>
    <property type="match status" value="1"/>
</dbReference>
<evidence type="ECO:0000259" key="8">
    <source>
        <dbReference type="PROSITE" id="PS50928"/>
    </source>
</evidence>
<comment type="caution">
    <text evidence="9">The sequence shown here is derived from an EMBL/GenBank/DDBJ whole genome shotgun (WGS) entry which is preliminary data.</text>
</comment>
<keyword evidence="5 7" id="KW-1133">Transmembrane helix</keyword>
<evidence type="ECO:0000256" key="1">
    <source>
        <dbReference type="ARBA" id="ARBA00004651"/>
    </source>
</evidence>
<feature type="domain" description="ABC transmembrane type-1" evidence="8">
    <location>
        <begin position="69"/>
        <end position="262"/>
    </location>
</feature>
<evidence type="ECO:0000256" key="7">
    <source>
        <dbReference type="RuleBase" id="RU363032"/>
    </source>
</evidence>
<reference evidence="9 10" key="1">
    <citation type="submission" date="2018-12" db="EMBL/GenBank/DDBJ databases">
        <title>Draft genome sequence of Embleya hyalina NBRC 13850T.</title>
        <authorList>
            <person name="Komaki H."/>
            <person name="Hosoyama A."/>
            <person name="Kimura A."/>
            <person name="Ichikawa N."/>
            <person name="Tamura T."/>
        </authorList>
    </citation>
    <scope>NUCLEOTIDE SEQUENCE [LARGE SCALE GENOMIC DNA]</scope>
    <source>
        <strain evidence="9 10">NBRC 13850</strain>
    </source>
</reference>
<evidence type="ECO:0000256" key="4">
    <source>
        <dbReference type="ARBA" id="ARBA00022692"/>
    </source>
</evidence>
<feature type="transmembrane region" description="Helical" evidence="7">
    <location>
        <begin position="185"/>
        <end position="206"/>
    </location>
</feature>
<keyword evidence="3" id="KW-1003">Cell membrane</keyword>
<gene>
    <name evidence="9" type="ORF">EHYA_00630</name>
</gene>
<feature type="transmembrane region" description="Helical" evidence="7">
    <location>
        <begin position="242"/>
        <end position="262"/>
    </location>
</feature>
<protein>
    <submittedName>
        <fullName evidence="9">Sugar ABC transporter permease</fullName>
    </submittedName>
</protein>
<dbReference type="Pfam" id="PF00528">
    <property type="entry name" value="BPD_transp_1"/>
    <property type="match status" value="1"/>
</dbReference>
<dbReference type="OrthoDB" id="3521657at2"/>
<comment type="subcellular location">
    <subcellularLocation>
        <location evidence="1 7">Cell membrane</location>
        <topology evidence="1 7">Multi-pass membrane protein</topology>
    </subcellularLocation>
</comment>
<proteinExistence type="inferred from homology"/>
<keyword evidence="2 7" id="KW-0813">Transport</keyword>
<evidence type="ECO:0000256" key="6">
    <source>
        <dbReference type="ARBA" id="ARBA00023136"/>
    </source>
</evidence>
<dbReference type="Gene3D" id="1.10.3720.10">
    <property type="entry name" value="MetI-like"/>
    <property type="match status" value="1"/>
</dbReference>
<feature type="transmembrane region" description="Helical" evidence="7">
    <location>
        <begin position="106"/>
        <end position="125"/>
    </location>
</feature>
<dbReference type="EMBL" id="BIFH01000013">
    <property type="protein sequence ID" value="GCD92987.1"/>
    <property type="molecule type" value="Genomic_DNA"/>
</dbReference>
<dbReference type="InterPro" id="IPR000515">
    <property type="entry name" value="MetI-like"/>
</dbReference>
<feature type="transmembrane region" description="Helical" evidence="7">
    <location>
        <begin position="73"/>
        <end position="94"/>
    </location>
</feature>
<sequence>MPSNSRRQTVIGHAILAVAALVALYPFLSVLLLAFGEPGTRTSGFSIPTSISFDNFTEAWRRGLFSDALTSSLIVAAAVVIGTIVLAVLASYALAFFPFPLKGPMLGLLLIGLVMPYEATVIPLYYQLKDWGLVNTYWALILPQIGLSLPFAVFWMRTFFVSTPPALREAAAVDGASRLRTLRSVLLPMATPAIGTLATLLFLFAWNEFLLALVLVPDNRSVQTAPLALSFFAGNRRNSDPGVTAAAAVLVALPVLISYIALQRRMISGMLAGAVKE</sequence>
<evidence type="ECO:0000313" key="10">
    <source>
        <dbReference type="Proteomes" id="UP000286931"/>
    </source>
</evidence>
<dbReference type="RefSeq" id="WP_126635281.1">
    <property type="nucleotide sequence ID" value="NZ_BIFH01000013.1"/>
</dbReference>
<dbReference type="PANTHER" id="PTHR43744:SF8">
    <property type="entry name" value="SN-GLYCEROL-3-PHOSPHATE TRANSPORT SYSTEM PERMEASE PROTEIN UGPE"/>
    <property type="match status" value="1"/>
</dbReference>
<keyword evidence="10" id="KW-1185">Reference proteome</keyword>
<dbReference type="GO" id="GO:0005886">
    <property type="term" value="C:plasma membrane"/>
    <property type="evidence" value="ECO:0007669"/>
    <property type="project" value="UniProtKB-SubCell"/>
</dbReference>
<name>A0A401YEI1_9ACTN</name>
<dbReference type="GO" id="GO:0055085">
    <property type="term" value="P:transmembrane transport"/>
    <property type="evidence" value="ECO:0007669"/>
    <property type="project" value="InterPro"/>
</dbReference>
<dbReference type="Proteomes" id="UP000286931">
    <property type="component" value="Unassembled WGS sequence"/>
</dbReference>
<dbReference type="PROSITE" id="PS50928">
    <property type="entry name" value="ABC_TM1"/>
    <property type="match status" value="1"/>
</dbReference>
<keyword evidence="4 7" id="KW-0812">Transmembrane</keyword>
<evidence type="ECO:0000256" key="2">
    <source>
        <dbReference type="ARBA" id="ARBA00022448"/>
    </source>
</evidence>
<organism evidence="9 10">
    <name type="scientific">Embleya hyalina</name>
    <dbReference type="NCBI Taxonomy" id="516124"/>
    <lineage>
        <taxon>Bacteria</taxon>
        <taxon>Bacillati</taxon>
        <taxon>Actinomycetota</taxon>
        <taxon>Actinomycetes</taxon>
        <taxon>Kitasatosporales</taxon>
        <taxon>Streptomycetaceae</taxon>
        <taxon>Embleya</taxon>
    </lineage>
</organism>
<dbReference type="PANTHER" id="PTHR43744">
    <property type="entry name" value="ABC TRANSPORTER PERMEASE PROTEIN MG189-RELATED-RELATED"/>
    <property type="match status" value="1"/>
</dbReference>